<reference evidence="1" key="1">
    <citation type="submission" date="2021-02" db="EMBL/GenBank/DDBJ databases">
        <title>Strain Y2R2, a novel species of the genus Halomonas.</title>
        <authorList>
            <person name="Huang H."/>
        </authorList>
    </citation>
    <scope>NUCLEOTIDE SEQUENCE</scope>
    <source>
        <strain evidence="1">Y2R2</strain>
    </source>
</reference>
<evidence type="ECO:0000313" key="1">
    <source>
        <dbReference type="EMBL" id="QEM82460.1"/>
    </source>
</evidence>
<evidence type="ECO:0000313" key="2">
    <source>
        <dbReference type="Proteomes" id="UP000324285"/>
    </source>
</evidence>
<protein>
    <submittedName>
        <fullName evidence="1">Uncharacterized protein</fullName>
    </submittedName>
</protein>
<gene>
    <name evidence="1" type="ORF">E4T21_13575</name>
</gene>
<dbReference type="Proteomes" id="UP000324285">
    <property type="component" value="Chromosome"/>
</dbReference>
<dbReference type="OrthoDB" id="6166468at2"/>
<dbReference type="KEGG" id="hbh:E4T21_13575"/>
<dbReference type="AlphaFoldDB" id="A0A5C1NHX0"/>
<proteinExistence type="predicted"/>
<organism evidence="1 2">
    <name type="scientific">Halomonas binhaiensis</name>
    <dbReference type="NCBI Taxonomy" id="2562282"/>
    <lineage>
        <taxon>Bacteria</taxon>
        <taxon>Pseudomonadati</taxon>
        <taxon>Pseudomonadota</taxon>
        <taxon>Gammaproteobacteria</taxon>
        <taxon>Oceanospirillales</taxon>
        <taxon>Halomonadaceae</taxon>
        <taxon>Halomonas</taxon>
    </lineage>
</organism>
<accession>A0A5C1NHX0</accession>
<name>A0A5C1NHX0_9GAMM</name>
<keyword evidence="2" id="KW-1185">Reference proteome</keyword>
<dbReference type="RefSeq" id="WP_149285584.1">
    <property type="nucleotide sequence ID" value="NZ_CP038437.2"/>
</dbReference>
<dbReference type="EMBL" id="CP038437">
    <property type="protein sequence ID" value="QEM82460.1"/>
    <property type="molecule type" value="Genomic_DNA"/>
</dbReference>
<sequence length="148" mass="15681">MGVKKYTLGVAVAAAVGVLVGAAGVYATSGQNKSEQQNREQSGAIDQSQVCVATTDEQVLSCEVGKPFMARLNLNGNDVSPLALEQRVLNTMALEQRVLNTMALYCDTNYPIHHTQTGVLCVLTDARIGKLPSSSGQIEEAPEQESNG</sequence>